<gene>
    <name evidence="3" type="ORF">ETSY1_04165</name>
</gene>
<proteinExistence type="predicted"/>
<evidence type="ECO:0000313" key="3">
    <source>
        <dbReference type="EMBL" id="ETX02283.1"/>
    </source>
</evidence>
<feature type="region of interest" description="Disordered" evidence="1">
    <location>
        <begin position="1"/>
        <end position="24"/>
    </location>
</feature>
<comment type="caution">
    <text evidence="3">The sequence shown here is derived from an EMBL/GenBank/DDBJ whole genome shotgun (WGS) entry which is preliminary data.</text>
</comment>
<keyword evidence="2" id="KW-0472">Membrane</keyword>
<name>W4LWN0_ENTF1</name>
<protein>
    <submittedName>
        <fullName evidence="3">Uncharacterized protein</fullName>
    </submittedName>
</protein>
<dbReference type="Proteomes" id="UP000019141">
    <property type="component" value="Unassembled WGS sequence"/>
</dbReference>
<evidence type="ECO:0000313" key="4">
    <source>
        <dbReference type="Proteomes" id="UP000019141"/>
    </source>
</evidence>
<reference evidence="3 4" key="1">
    <citation type="journal article" date="2014" name="Nature">
        <title>An environmental bacterial taxon with a large and distinct metabolic repertoire.</title>
        <authorList>
            <person name="Wilson M.C."/>
            <person name="Mori T."/>
            <person name="Ruckert C."/>
            <person name="Uria A.R."/>
            <person name="Helf M.J."/>
            <person name="Takada K."/>
            <person name="Gernert C."/>
            <person name="Steffens U.A."/>
            <person name="Heycke N."/>
            <person name="Schmitt S."/>
            <person name="Rinke C."/>
            <person name="Helfrich E.J."/>
            <person name="Brachmann A.O."/>
            <person name="Gurgui C."/>
            <person name="Wakimoto T."/>
            <person name="Kracht M."/>
            <person name="Crusemann M."/>
            <person name="Hentschel U."/>
            <person name="Abe I."/>
            <person name="Matsunaga S."/>
            <person name="Kalinowski J."/>
            <person name="Takeyama H."/>
            <person name="Piel J."/>
        </authorList>
    </citation>
    <scope>NUCLEOTIDE SEQUENCE [LARGE SCALE GENOMIC DNA]</scope>
    <source>
        <strain evidence="4">TSY1</strain>
    </source>
</reference>
<dbReference type="AlphaFoldDB" id="W4LWN0"/>
<dbReference type="EMBL" id="AZHW01000158">
    <property type="protein sequence ID" value="ETX02283.1"/>
    <property type="molecule type" value="Genomic_DNA"/>
</dbReference>
<organism evidence="3 4">
    <name type="scientific">Entotheonella factor</name>
    <dbReference type="NCBI Taxonomy" id="1429438"/>
    <lineage>
        <taxon>Bacteria</taxon>
        <taxon>Pseudomonadati</taxon>
        <taxon>Nitrospinota/Tectimicrobiota group</taxon>
        <taxon>Candidatus Tectimicrobiota</taxon>
        <taxon>Candidatus Entotheonellia</taxon>
        <taxon>Candidatus Entotheonellales</taxon>
        <taxon>Candidatus Entotheonellaceae</taxon>
        <taxon>Candidatus Entotheonella</taxon>
    </lineage>
</organism>
<feature type="compositionally biased region" description="Polar residues" evidence="1">
    <location>
        <begin position="1"/>
        <end position="11"/>
    </location>
</feature>
<keyword evidence="2" id="KW-0812">Transmembrane</keyword>
<sequence>MSADPSENPSSAPVPEPQHTSDSLQEPHLLNIDSVLKVAQWLALAAASGVVGSVAYDLLNSIRRRFGRSRLDELESKVYDLLQQQRSAQLTDEEMRHQVRELFKQFE</sequence>
<dbReference type="HOGENOM" id="CLU_2205212_0_0_7"/>
<keyword evidence="2" id="KW-1133">Transmembrane helix</keyword>
<accession>W4LWN0</accession>
<evidence type="ECO:0000256" key="2">
    <source>
        <dbReference type="SAM" id="Phobius"/>
    </source>
</evidence>
<feature type="transmembrane region" description="Helical" evidence="2">
    <location>
        <begin position="38"/>
        <end position="59"/>
    </location>
</feature>
<keyword evidence="4" id="KW-1185">Reference proteome</keyword>
<evidence type="ECO:0000256" key="1">
    <source>
        <dbReference type="SAM" id="MobiDB-lite"/>
    </source>
</evidence>